<dbReference type="EMBL" id="JAPDRQ010000318">
    <property type="protein sequence ID" value="KAJ9650678.1"/>
    <property type="molecule type" value="Genomic_DNA"/>
</dbReference>
<proteinExistence type="predicted"/>
<sequence length="781" mass="87078">MDSLQSQEGQPFIRAVAQFIRQHEKALANSLQLSVQRRNSTQGVPSPPTPTNPSITTQPSTSALAAALSFAGLSFRSHNVKSAQLTLTPHHLFYLLSRIEELDVNIGPMNVRIESIHNDTSQTNYISFLQTHKASRGRSDTDSIHSVSSVRSVMSGMSALWSNMGLSNTSKSEKAKLALENDLKYIYGAFTKLPSLRLTPDHRTPLIKGYEQFPFDTAVPLFAFKNVQQLEIIDLDFRNFYGWDRLADQLCLLTIKRGKVDDLTELLTNIVLDDAEKRRRRSNRSQNDAPSTPSWSVPSTPRADYARSQSDSGSPQSVTPGTSPLTQARKDDFVVETTPIRSKPARELGADATSPKRPTPSRPASSYRHVRTYSTRAKRSGSGGSSDNLLASGRNDGTSSNTTQNILPSSKWQRLVYLSLADNGLTHLPERSLTPLMTTLRSFNLSSNCFTEIPDSLSKLSRLVSLDLSNCLIGSLQSLAKYPLHSLIILKLKSNRLQSLAGIEHLKALENLHIQDNNITDPDEAARLTQLPGFRKLWIKQNPMTKSFADYRVRIMNHFRRVPGFVDDILVDDQLPSYTERKQLIERVTEPERPQVSTVEATEEATNVVQTPPDPAGKVGELDKKLSIVPVERQDSANSMRRKKGPRRRIVDLSANDSLQVTAIENEDTPDTPSFAIITPTPYSEQKQLSETNALLMSASPEINIFQDEHSQALGDLSDDDYRRNIEQLRLKFGNNWLSALGEQHWQSEQDLPSQTITHRPPLLHHYHTTPAIVNVGGSLS</sequence>
<comment type="caution">
    <text evidence="1">The sequence shown here is derived from an EMBL/GenBank/DDBJ whole genome shotgun (WGS) entry which is preliminary data.</text>
</comment>
<accession>A0ACC2ZTC3</accession>
<name>A0ACC2ZTC3_9EURO</name>
<keyword evidence="2" id="KW-1185">Reference proteome</keyword>
<evidence type="ECO:0000313" key="1">
    <source>
        <dbReference type="EMBL" id="KAJ9650678.1"/>
    </source>
</evidence>
<evidence type="ECO:0000313" key="2">
    <source>
        <dbReference type="Proteomes" id="UP001172386"/>
    </source>
</evidence>
<organism evidence="1 2">
    <name type="scientific">Neophaeococcomyces mojaviensis</name>
    <dbReference type="NCBI Taxonomy" id="3383035"/>
    <lineage>
        <taxon>Eukaryota</taxon>
        <taxon>Fungi</taxon>
        <taxon>Dikarya</taxon>
        <taxon>Ascomycota</taxon>
        <taxon>Pezizomycotina</taxon>
        <taxon>Eurotiomycetes</taxon>
        <taxon>Chaetothyriomycetidae</taxon>
        <taxon>Chaetothyriales</taxon>
        <taxon>Chaetothyriales incertae sedis</taxon>
        <taxon>Neophaeococcomyces</taxon>
    </lineage>
</organism>
<reference evidence="1" key="1">
    <citation type="submission" date="2022-10" db="EMBL/GenBank/DDBJ databases">
        <title>Culturing micro-colonial fungi from biological soil crusts in the Mojave desert and describing Neophaeococcomyces mojavensis, and introducing the new genera and species Taxawa tesnikishii.</title>
        <authorList>
            <person name="Kurbessoian T."/>
            <person name="Stajich J.E."/>
        </authorList>
    </citation>
    <scope>NUCLEOTIDE SEQUENCE</scope>
    <source>
        <strain evidence="1">JES_112</strain>
    </source>
</reference>
<dbReference type="Proteomes" id="UP001172386">
    <property type="component" value="Unassembled WGS sequence"/>
</dbReference>
<protein>
    <submittedName>
        <fullName evidence="1">Uncharacterized protein</fullName>
    </submittedName>
</protein>
<gene>
    <name evidence="1" type="ORF">H2198_010014</name>
</gene>